<dbReference type="Pfam" id="PF07715">
    <property type="entry name" value="Plug"/>
    <property type="match status" value="1"/>
</dbReference>
<reference evidence="9" key="1">
    <citation type="submission" date="2018-11" db="EMBL/GenBank/DDBJ databases">
        <title>Proposal to divide the Flavobacteriaceae and reorganize its genera based on Amino Acid Identity values calculated from whole genome sequences.</title>
        <authorList>
            <person name="Nicholson A.C."/>
            <person name="Gulvik C.A."/>
            <person name="Whitney A.M."/>
            <person name="Humrighouse B.W."/>
            <person name="Bell M."/>
            <person name="Holmes B."/>
            <person name="Steigerwalt A.B."/>
            <person name="Villarma A."/>
            <person name="Sheth M."/>
            <person name="Batra D."/>
            <person name="Pryor J."/>
            <person name="Bernardet J.-F."/>
            <person name="Hugo C."/>
            <person name="Kampfer P."/>
            <person name="Newman J.D."/>
            <person name="McQuiston J.R."/>
        </authorList>
    </citation>
    <scope>NUCLEOTIDE SEQUENCE [LARGE SCALE GENOMIC DNA]</scope>
    <source>
        <strain evidence="9">H4753</strain>
    </source>
</reference>
<name>A0A3G8WVW9_9FLAO</name>
<feature type="domain" description="TonB-dependent receptor plug" evidence="7">
    <location>
        <begin position="57"/>
        <end position="154"/>
    </location>
</feature>
<evidence type="ECO:0000313" key="9">
    <source>
        <dbReference type="Proteomes" id="UP000282297"/>
    </source>
</evidence>
<evidence type="ECO:0000256" key="4">
    <source>
        <dbReference type="RuleBase" id="RU003357"/>
    </source>
</evidence>
<evidence type="ECO:0000256" key="3">
    <source>
        <dbReference type="ARBA" id="ARBA00023237"/>
    </source>
</evidence>
<organism evidence="8 9">
    <name type="scientific">Chryseobacterium taklimakanense</name>
    <dbReference type="NCBI Taxonomy" id="536441"/>
    <lineage>
        <taxon>Bacteria</taxon>
        <taxon>Pseudomonadati</taxon>
        <taxon>Bacteroidota</taxon>
        <taxon>Flavobacteriia</taxon>
        <taxon>Flavobacteriales</taxon>
        <taxon>Weeksellaceae</taxon>
        <taxon>Chryseobacterium group</taxon>
        <taxon>Chryseobacterium</taxon>
    </lineage>
</organism>
<dbReference type="Gene3D" id="2.40.170.20">
    <property type="entry name" value="TonB-dependent receptor, beta-barrel domain"/>
    <property type="match status" value="1"/>
</dbReference>
<dbReference type="Gene3D" id="2.170.130.10">
    <property type="entry name" value="TonB-dependent receptor, plug domain"/>
    <property type="match status" value="1"/>
</dbReference>
<dbReference type="Pfam" id="PF00593">
    <property type="entry name" value="TonB_dep_Rec_b-barrel"/>
    <property type="match status" value="1"/>
</dbReference>
<dbReference type="PANTHER" id="PTHR40980:SF5">
    <property type="entry name" value="TONB-DEPENDENT RECEPTOR"/>
    <property type="match status" value="1"/>
</dbReference>
<feature type="domain" description="TonB-dependent receptor-like beta-barrel" evidence="6">
    <location>
        <begin position="421"/>
        <end position="827"/>
    </location>
</feature>
<comment type="subcellular location">
    <subcellularLocation>
        <location evidence="1 4">Cell outer membrane</location>
    </subcellularLocation>
</comment>
<feature type="chain" id="PRO_5018213434" evidence="5">
    <location>
        <begin position="23"/>
        <end position="868"/>
    </location>
</feature>
<evidence type="ECO:0000259" key="7">
    <source>
        <dbReference type="Pfam" id="PF07715"/>
    </source>
</evidence>
<sequence>MKINRISIAALFLVASASITYGQVVNDTVKNEKKIDGVTIRGNTSKKTETAVLQEIKKATVQKQAVGAEEISRKGISNVEQGLTKVTGITTVEGRGLFVRGLEERYNTLLVNGLGTPSNNPFQKIIALKQFPTDVVGKLNIYKTFNSNLYADFAGATFDIETLTYDRPFTKIEFSAGYNTQSTLRDFKINPNATTMRGFIGLNSKERALPAEVKNYRPSSYTFNQEQSLNSFKEGWDVENIKALPNTSIGVTTAKKFRLGENSNLGFLLSLNQGSSYQYREGVNKAFRNNGSIIDENNHLYARKYTYELETSAILGLGLKVNRTNINLNAIFLQNADNIIENQRGFRDGGQSAMDQFFSVNQLDISKFADIQLLAEQKIGERHTFRAGGSWVNNHFEQPDRKIFYGLPTAYSTDYTVPADKVQISYGGNNFIRQYLDVNGKNYLSAFGEYIVGLGSKEDRATYPVQITLGYNGFEDIRNTSYRFIFNQGSGNYIVNVDKLQSTLENSIRSGEFTYKEGSTQVYRSNIYQFVNAGFLNLNYKPNNAWDILVGGRVENNMNITRYKELKNSVDGPFQNLTKNQWFILPSLAAKYALTDRSNIRFSASKTITRPILIEYMPIEYINPDNKNIFGNKNLENSENYNVDLKYEVFPTSKEMFSANLFAKRIMKPIETSFIASGNSNGQTITFFNAKSADIAGIELEGILALSRLAESLDKWTLGANATVMYSNVERNTVDQALETDLMANRKRKLQGAAPWVLNADLKYEFKNSNNLKHTASLVYNVSGKKIYGVGWNSLDNVYENPFHQLDFIYNAELTKNWNVKLGVLNILNSEYRLEMGENSLLPLQNPDLLMENYKRGTTFNVTLGYTF</sequence>
<keyword evidence="2 4" id="KW-0472">Membrane</keyword>
<evidence type="ECO:0000313" key="8">
    <source>
        <dbReference type="EMBL" id="AZI19886.1"/>
    </source>
</evidence>
<comment type="similarity">
    <text evidence="4">Belongs to the TonB-dependent receptor family.</text>
</comment>
<dbReference type="InterPro" id="IPR036942">
    <property type="entry name" value="Beta-barrel_TonB_sf"/>
</dbReference>
<dbReference type="InterPro" id="IPR000531">
    <property type="entry name" value="Beta-barrel_TonB"/>
</dbReference>
<accession>A0A3G8WVW9</accession>
<keyword evidence="3" id="KW-0998">Cell outer membrane</keyword>
<dbReference type="Proteomes" id="UP000282297">
    <property type="component" value="Chromosome"/>
</dbReference>
<dbReference type="AlphaFoldDB" id="A0A3G8WVW9"/>
<feature type="signal peptide" evidence="5">
    <location>
        <begin position="1"/>
        <end position="22"/>
    </location>
</feature>
<gene>
    <name evidence="8" type="ORF">EIH08_03350</name>
</gene>
<keyword evidence="5" id="KW-0732">Signal</keyword>
<evidence type="ECO:0000256" key="1">
    <source>
        <dbReference type="ARBA" id="ARBA00004442"/>
    </source>
</evidence>
<keyword evidence="8" id="KW-0675">Receptor</keyword>
<keyword evidence="4" id="KW-0798">TonB box</keyword>
<dbReference type="RefSeq" id="WP_124784122.1">
    <property type="nucleotide sequence ID" value="NZ_CP034171.1"/>
</dbReference>
<dbReference type="InterPro" id="IPR037066">
    <property type="entry name" value="Plug_dom_sf"/>
</dbReference>
<proteinExistence type="inferred from homology"/>
<evidence type="ECO:0000256" key="2">
    <source>
        <dbReference type="ARBA" id="ARBA00023136"/>
    </source>
</evidence>
<dbReference type="GO" id="GO:0009279">
    <property type="term" value="C:cell outer membrane"/>
    <property type="evidence" value="ECO:0007669"/>
    <property type="project" value="UniProtKB-SubCell"/>
</dbReference>
<dbReference type="InterPro" id="IPR012910">
    <property type="entry name" value="Plug_dom"/>
</dbReference>
<dbReference type="PANTHER" id="PTHR40980">
    <property type="entry name" value="PLUG DOMAIN-CONTAINING PROTEIN"/>
    <property type="match status" value="1"/>
</dbReference>
<evidence type="ECO:0000256" key="5">
    <source>
        <dbReference type="SAM" id="SignalP"/>
    </source>
</evidence>
<protein>
    <submittedName>
        <fullName evidence="8">TonB-dependent receptor</fullName>
    </submittedName>
</protein>
<dbReference type="SUPFAM" id="SSF56935">
    <property type="entry name" value="Porins"/>
    <property type="match status" value="1"/>
</dbReference>
<dbReference type="EMBL" id="CP034171">
    <property type="protein sequence ID" value="AZI19886.1"/>
    <property type="molecule type" value="Genomic_DNA"/>
</dbReference>
<evidence type="ECO:0000259" key="6">
    <source>
        <dbReference type="Pfam" id="PF00593"/>
    </source>
</evidence>